<accession>N1JNH7</accession>
<evidence type="ECO:0000256" key="1">
    <source>
        <dbReference type="SAM" id="SignalP"/>
    </source>
</evidence>
<name>N1JNH7_BLUG1</name>
<comment type="caution">
    <text evidence="2">The sequence shown here is derived from an EMBL/GenBank/DDBJ whole genome shotgun (WGS) entry which is preliminary data.</text>
</comment>
<reference evidence="2 3" key="1">
    <citation type="journal article" date="2010" name="Science">
        <title>Genome expansion and gene loss in powdery mildew fungi reveal tradeoffs in extreme parasitism.</title>
        <authorList>
            <person name="Spanu P.D."/>
            <person name="Abbott J.C."/>
            <person name="Amselem J."/>
            <person name="Burgis T.A."/>
            <person name="Soanes D.M."/>
            <person name="Stueber K."/>
            <person name="Ver Loren van Themaat E."/>
            <person name="Brown J.K.M."/>
            <person name="Butcher S.A."/>
            <person name="Gurr S.J."/>
            <person name="Lebrun M.-H."/>
            <person name="Ridout C.J."/>
            <person name="Schulze-Lefert P."/>
            <person name="Talbot N.J."/>
            <person name="Ahmadinejad N."/>
            <person name="Ametz C."/>
            <person name="Barton G.R."/>
            <person name="Benjdia M."/>
            <person name="Bidzinski P."/>
            <person name="Bindschedler L.V."/>
            <person name="Both M."/>
            <person name="Brewer M.T."/>
            <person name="Cadle-Davidson L."/>
            <person name="Cadle-Davidson M.M."/>
            <person name="Collemare J."/>
            <person name="Cramer R."/>
            <person name="Frenkel O."/>
            <person name="Godfrey D."/>
            <person name="Harriman J."/>
            <person name="Hoede C."/>
            <person name="King B.C."/>
            <person name="Klages S."/>
            <person name="Kleemann J."/>
            <person name="Knoll D."/>
            <person name="Koti P.S."/>
            <person name="Kreplak J."/>
            <person name="Lopez-Ruiz F.J."/>
            <person name="Lu X."/>
            <person name="Maekawa T."/>
            <person name="Mahanil S."/>
            <person name="Micali C."/>
            <person name="Milgroom M.G."/>
            <person name="Montana G."/>
            <person name="Noir S."/>
            <person name="O'Connell R.J."/>
            <person name="Oberhaensli S."/>
            <person name="Parlange F."/>
            <person name="Pedersen C."/>
            <person name="Quesneville H."/>
            <person name="Reinhardt R."/>
            <person name="Rott M."/>
            <person name="Sacristan S."/>
            <person name="Schmidt S.M."/>
            <person name="Schoen M."/>
            <person name="Skamnioti P."/>
            <person name="Sommer H."/>
            <person name="Stephens A."/>
            <person name="Takahara H."/>
            <person name="Thordal-Christensen H."/>
            <person name="Vigouroux M."/>
            <person name="Wessling R."/>
            <person name="Wicker T."/>
            <person name="Panstruga R."/>
        </authorList>
    </citation>
    <scope>NUCLEOTIDE SEQUENCE [LARGE SCALE GENOMIC DNA]</scope>
    <source>
        <strain evidence="2">DH14</strain>
    </source>
</reference>
<dbReference type="InParanoid" id="N1JNH7"/>
<evidence type="ECO:0000313" key="2">
    <source>
        <dbReference type="EMBL" id="CCU82176.1"/>
    </source>
</evidence>
<keyword evidence="3" id="KW-1185">Reference proteome</keyword>
<dbReference type="HOGENOM" id="CLU_166977_0_0_1"/>
<gene>
    <name evidence="2" type="ORF">BGHDH14_bgh03736</name>
</gene>
<dbReference type="Proteomes" id="UP000015441">
    <property type="component" value="Unassembled WGS sequence"/>
</dbReference>
<organism evidence="2 3">
    <name type="scientific">Blumeria graminis f. sp. hordei (strain DH14)</name>
    <name type="common">Barley powdery mildew</name>
    <name type="synonym">Oidium monilioides f. sp. hordei</name>
    <dbReference type="NCBI Taxonomy" id="546991"/>
    <lineage>
        <taxon>Eukaryota</taxon>
        <taxon>Fungi</taxon>
        <taxon>Dikarya</taxon>
        <taxon>Ascomycota</taxon>
        <taxon>Pezizomycotina</taxon>
        <taxon>Leotiomycetes</taxon>
        <taxon>Erysiphales</taxon>
        <taxon>Erysiphaceae</taxon>
        <taxon>Blumeria</taxon>
        <taxon>Blumeria hordei</taxon>
    </lineage>
</organism>
<sequence length="119" mass="13386">MKFLSTPLTVALAGFLLLAPAVYGENYYECLNDQKFSEQTIMNRGRSATIDGARYGDPKGPNEETCKASRFSITTASGVSTTYLVQAIDNPSSYRVYELQDFQWIECHLRQGSTNRGRW</sequence>
<feature type="signal peptide" evidence="1">
    <location>
        <begin position="1"/>
        <end position="24"/>
    </location>
</feature>
<evidence type="ECO:0000313" key="3">
    <source>
        <dbReference type="Proteomes" id="UP000015441"/>
    </source>
</evidence>
<dbReference type="EMBL" id="CAUH01005961">
    <property type="protein sequence ID" value="CCU82176.1"/>
    <property type="molecule type" value="Genomic_DNA"/>
</dbReference>
<proteinExistence type="predicted"/>
<dbReference type="AlphaFoldDB" id="N1JNH7"/>
<feature type="chain" id="PRO_5004107742" evidence="1">
    <location>
        <begin position="25"/>
        <end position="119"/>
    </location>
</feature>
<keyword evidence="1" id="KW-0732">Signal</keyword>
<protein>
    <submittedName>
        <fullName evidence="2">CSEP0145 putative effector protein</fullName>
    </submittedName>
</protein>